<evidence type="ECO:0000256" key="9">
    <source>
        <dbReference type="HAMAP-Rule" id="MF_01023"/>
    </source>
</evidence>
<evidence type="ECO:0000256" key="8">
    <source>
        <dbReference type="ARBA" id="ARBA00047481"/>
    </source>
</evidence>
<evidence type="ECO:0000256" key="1">
    <source>
        <dbReference type="ARBA" id="ARBA00001933"/>
    </source>
</evidence>
<comment type="cofactor">
    <cofactor evidence="1 9">
        <name>pyridoxal 5'-phosphate</name>
        <dbReference type="ChEBI" id="CHEBI:597326"/>
    </cofactor>
</comment>
<evidence type="ECO:0000313" key="11">
    <source>
        <dbReference type="EMBL" id="SAK92207.1"/>
    </source>
</evidence>
<dbReference type="Proteomes" id="UP000054870">
    <property type="component" value="Unassembled WGS sequence"/>
</dbReference>
<dbReference type="PROSITE" id="PS00599">
    <property type="entry name" value="AA_TRANSFER_CLASS_2"/>
    <property type="match status" value="1"/>
</dbReference>
<dbReference type="RefSeq" id="WP_061128142.1">
    <property type="nucleotide sequence ID" value="NZ_FCOF02000059.1"/>
</dbReference>
<dbReference type="InterPro" id="IPR005861">
    <property type="entry name" value="HisP_aminotrans"/>
</dbReference>
<gene>
    <name evidence="9" type="primary">hisC</name>
    <name evidence="11" type="ORF">AWB75_06516</name>
</gene>
<dbReference type="GO" id="GO:0000105">
    <property type="term" value="P:L-histidine biosynthetic process"/>
    <property type="evidence" value="ECO:0007669"/>
    <property type="project" value="UniProtKB-UniRule"/>
</dbReference>
<keyword evidence="5 9" id="KW-0032">Aminotransferase</keyword>
<evidence type="ECO:0000256" key="2">
    <source>
        <dbReference type="ARBA" id="ARBA00005011"/>
    </source>
</evidence>
<evidence type="ECO:0000259" key="10">
    <source>
        <dbReference type="Pfam" id="PF00155"/>
    </source>
</evidence>
<keyword evidence="12" id="KW-1185">Reference proteome</keyword>
<dbReference type="OrthoDB" id="9813612at2"/>
<dbReference type="EMBL" id="FCOF02000059">
    <property type="protein sequence ID" value="SAK92207.1"/>
    <property type="molecule type" value="Genomic_DNA"/>
</dbReference>
<keyword evidence="9" id="KW-0028">Amino-acid biosynthesis</keyword>
<dbReference type="InterPro" id="IPR001917">
    <property type="entry name" value="Aminotrans_II_pyridoxalP_BS"/>
</dbReference>
<comment type="subunit">
    <text evidence="4 9">Homodimer.</text>
</comment>
<dbReference type="CDD" id="cd00609">
    <property type="entry name" value="AAT_like"/>
    <property type="match status" value="1"/>
</dbReference>
<evidence type="ECO:0000256" key="5">
    <source>
        <dbReference type="ARBA" id="ARBA00022576"/>
    </source>
</evidence>
<dbReference type="InterPro" id="IPR015421">
    <property type="entry name" value="PyrdxlP-dep_Trfase_major"/>
</dbReference>
<dbReference type="Gene3D" id="3.90.1150.10">
    <property type="entry name" value="Aspartate Aminotransferase, domain 1"/>
    <property type="match status" value="1"/>
</dbReference>
<evidence type="ECO:0000256" key="6">
    <source>
        <dbReference type="ARBA" id="ARBA00022679"/>
    </source>
</evidence>
<dbReference type="UniPathway" id="UPA00031">
    <property type="reaction ID" value="UER00012"/>
</dbReference>
<comment type="similarity">
    <text evidence="3 9">Belongs to the class-II pyridoxal-phosphate-dependent aminotransferase family. Histidinol-phosphate aminotransferase subfamily.</text>
</comment>
<sequence length="375" mass="40650">MDWSPFVAAPLRSIAPYRPGITEEKLRRDLGLSEIFKFSSNEAPLSPSPLVMKAMRDALGQSHRYPDTQDLVDRLSRHQRVPASHLLLGNGSIDLIASLVRACVSPEHNVVLSEFGYCAYPAFVKEQGATVKLAASGRHFGHDVDALLAQVDARTRMMLIDSPTNLSGHALDPARLMDLVERVPAHVLLVLDEAYAEFASDDESAFNAQLPLVHPRVVVTRTFSKAYGLAGLRIGYAVADAGLIDWLNRVRPPFPVNRIGAAGAAAALDDRAHMECIVARVREGRRTLVDALGAMKIPVTDGRANFVLADFGPAAPAVYEGLLARGLITRAMHAYRLPGHLRISVGTADEIGRLVAAIGELKQPVNLTHTTEEDA</sequence>
<evidence type="ECO:0000256" key="7">
    <source>
        <dbReference type="ARBA" id="ARBA00022898"/>
    </source>
</evidence>
<dbReference type="EC" id="2.6.1.9" evidence="9"/>
<name>A0A158DEI6_9BURK</name>
<dbReference type="InterPro" id="IPR015424">
    <property type="entry name" value="PyrdxlP-dep_Trfase"/>
</dbReference>
<dbReference type="GO" id="GO:0004400">
    <property type="term" value="F:histidinol-phosphate transaminase activity"/>
    <property type="evidence" value="ECO:0007669"/>
    <property type="project" value="UniProtKB-UniRule"/>
</dbReference>
<dbReference type="HAMAP" id="MF_01023">
    <property type="entry name" value="HisC_aminotrans_2"/>
    <property type="match status" value="1"/>
</dbReference>
<proteinExistence type="inferred from homology"/>
<dbReference type="InterPro" id="IPR015422">
    <property type="entry name" value="PyrdxlP-dep_Trfase_small"/>
</dbReference>
<protein>
    <recommendedName>
        <fullName evidence="9">Histidinol-phosphate aminotransferase</fullName>
        <ecNumber evidence="9">2.6.1.9</ecNumber>
    </recommendedName>
    <alternativeName>
        <fullName evidence="9">Imidazole acetol-phosphate transaminase</fullName>
    </alternativeName>
</protein>
<dbReference type="PANTHER" id="PTHR43643">
    <property type="entry name" value="HISTIDINOL-PHOSPHATE AMINOTRANSFERASE 2"/>
    <property type="match status" value="1"/>
</dbReference>
<comment type="pathway">
    <text evidence="2 9">Amino-acid biosynthesis; L-histidine biosynthesis; L-histidine from 5-phospho-alpha-D-ribose 1-diphosphate: step 7/9.</text>
</comment>
<keyword evidence="9" id="KW-0368">Histidine biosynthesis</keyword>
<dbReference type="InterPro" id="IPR004839">
    <property type="entry name" value="Aminotransferase_I/II_large"/>
</dbReference>
<accession>A0A158DEI6</accession>
<comment type="caution">
    <text evidence="11">The sequence shown here is derived from an EMBL/GenBank/DDBJ whole genome shotgun (WGS) entry which is preliminary data.</text>
</comment>
<keyword evidence="6 9" id="KW-0808">Transferase</keyword>
<comment type="catalytic activity">
    <reaction evidence="8 9">
        <text>L-histidinol phosphate + 2-oxoglutarate = 3-(imidazol-4-yl)-2-oxopropyl phosphate + L-glutamate</text>
        <dbReference type="Rhea" id="RHEA:23744"/>
        <dbReference type="ChEBI" id="CHEBI:16810"/>
        <dbReference type="ChEBI" id="CHEBI:29985"/>
        <dbReference type="ChEBI" id="CHEBI:57766"/>
        <dbReference type="ChEBI" id="CHEBI:57980"/>
        <dbReference type="EC" id="2.6.1.9"/>
    </reaction>
</comment>
<dbReference type="GO" id="GO:0030170">
    <property type="term" value="F:pyridoxal phosphate binding"/>
    <property type="evidence" value="ECO:0007669"/>
    <property type="project" value="InterPro"/>
</dbReference>
<dbReference type="Pfam" id="PF00155">
    <property type="entry name" value="Aminotran_1_2"/>
    <property type="match status" value="1"/>
</dbReference>
<evidence type="ECO:0000256" key="4">
    <source>
        <dbReference type="ARBA" id="ARBA00011738"/>
    </source>
</evidence>
<dbReference type="AlphaFoldDB" id="A0A158DEI6"/>
<keyword evidence="7 9" id="KW-0663">Pyridoxal phosphate</keyword>
<dbReference type="InterPro" id="IPR050106">
    <property type="entry name" value="HistidinolP_aminotransfase"/>
</dbReference>
<dbReference type="Gene3D" id="3.40.640.10">
    <property type="entry name" value="Type I PLP-dependent aspartate aminotransferase-like (Major domain)"/>
    <property type="match status" value="1"/>
</dbReference>
<dbReference type="SUPFAM" id="SSF53383">
    <property type="entry name" value="PLP-dependent transferases"/>
    <property type="match status" value="1"/>
</dbReference>
<feature type="modified residue" description="N6-(pyridoxal phosphate)lysine" evidence="9">
    <location>
        <position position="225"/>
    </location>
</feature>
<organism evidence="11 12">
    <name type="scientific">Caballeronia catudaia</name>
    <dbReference type="NCBI Taxonomy" id="1777136"/>
    <lineage>
        <taxon>Bacteria</taxon>
        <taxon>Pseudomonadati</taxon>
        <taxon>Pseudomonadota</taxon>
        <taxon>Betaproteobacteria</taxon>
        <taxon>Burkholderiales</taxon>
        <taxon>Burkholderiaceae</taxon>
        <taxon>Caballeronia</taxon>
    </lineage>
</organism>
<dbReference type="PANTHER" id="PTHR43643:SF3">
    <property type="entry name" value="HISTIDINOL-PHOSPHATE AMINOTRANSFERASE"/>
    <property type="match status" value="1"/>
</dbReference>
<feature type="domain" description="Aminotransferase class I/classII large" evidence="10">
    <location>
        <begin position="34"/>
        <end position="358"/>
    </location>
</feature>
<evidence type="ECO:0000256" key="3">
    <source>
        <dbReference type="ARBA" id="ARBA00007970"/>
    </source>
</evidence>
<evidence type="ECO:0000313" key="12">
    <source>
        <dbReference type="Proteomes" id="UP000054870"/>
    </source>
</evidence>
<reference evidence="11" key="1">
    <citation type="submission" date="2016-01" db="EMBL/GenBank/DDBJ databases">
        <authorList>
            <person name="Peeters C."/>
        </authorList>
    </citation>
    <scope>NUCLEOTIDE SEQUENCE [LARGE SCALE GENOMIC DNA]</scope>
    <source>
        <strain evidence="11">LMG 29318</strain>
    </source>
</reference>